<reference evidence="4" key="1">
    <citation type="submission" date="2021-02" db="EMBL/GenBank/DDBJ databases">
        <authorList>
            <person name="Dougan E. K."/>
            <person name="Rhodes N."/>
            <person name="Thang M."/>
            <person name="Chan C."/>
        </authorList>
    </citation>
    <scope>NUCLEOTIDE SEQUENCE</scope>
</reference>
<feature type="repeat" description="ANK" evidence="3">
    <location>
        <begin position="350"/>
        <end position="382"/>
    </location>
</feature>
<dbReference type="OrthoDB" id="408248at2759"/>
<proteinExistence type="predicted"/>
<accession>A0A812PJU1</accession>
<dbReference type="AlphaFoldDB" id="A0A812PJU1"/>
<dbReference type="EMBL" id="CAJNDS010002135">
    <property type="protein sequence ID" value="CAE7346038.1"/>
    <property type="molecule type" value="Genomic_DNA"/>
</dbReference>
<gene>
    <name evidence="4" type="primary">secG</name>
    <name evidence="4" type="ORF">SNAT2548_LOCUS18151</name>
</gene>
<dbReference type="Pfam" id="PF00023">
    <property type="entry name" value="Ank"/>
    <property type="match status" value="1"/>
</dbReference>
<feature type="repeat" description="ANK" evidence="3">
    <location>
        <begin position="556"/>
        <end position="588"/>
    </location>
</feature>
<evidence type="ECO:0000313" key="5">
    <source>
        <dbReference type="Proteomes" id="UP000604046"/>
    </source>
</evidence>
<evidence type="ECO:0000256" key="3">
    <source>
        <dbReference type="PROSITE-ProRule" id="PRU00023"/>
    </source>
</evidence>
<protein>
    <submittedName>
        <fullName evidence="4">SecG protein</fullName>
    </submittedName>
</protein>
<keyword evidence="2 3" id="KW-0040">ANK repeat</keyword>
<dbReference type="SMART" id="SM00248">
    <property type="entry name" value="ANK"/>
    <property type="match status" value="6"/>
</dbReference>
<dbReference type="PROSITE" id="PS50297">
    <property type="entry name" value="ANK_REP_REGION"/>
    <property type="match status" value="1"/>
</dbReference>
<dbReference type="InterPro" id="IPR002110">
    <property type="entry name" value="Ankyrin_rpt"/>
</dbReference>
<dbReference type="PANTHER" id="PTHR24173">
    <property type="entry name" value="ANKYRIN REPEAT CONTAINING"/>
    <property type="match status" value="1"/>
</dbReference>
<dbReference type="InterPro" id="IPR036770">
    <property type="entry name" value="Ankyrin_rpt-contain_sf"/>
</dbReference>
<dbReference type="PANTHER" id="PTHR24173:SF74">
    <property type="entry name" value="ANKYRIN REPEAT DOMAIN-CONTAINING PROTEIN 16"/>
    <property type="match status" value="1"/>
</dbReference>
<dbReference type="SUPFAM" id="SSF48403">
    <property type="entry name" value="Ankyrin repeat"/>
    <property type="match status" value="1"/>
</dbReference>
<name>A0A812PJU1_9DINO</name>
<dbReference type="PROSITE" id="PS50088">
    <property type="entry name" value="ANK_REPEAT"/>
    <property type="match status" value="2"/>
</dbReference>
<evidence type="ECO:0000256" key="1">
    <source>
        <dbReference type="ARBA" id="ARBA00022737"/>
    </source>
</evidence>
<keyword evidence="5" id="KW-1185">Reference proteome</keyword>
<keyword evidence="1" id="KW-0677">Repeat</keyword>
<evidence type="ECO:0000256" key="2">
    <source>
        <dbReference type="ARBA" id="ARBA00023043"/>
    </source>
</evidence>
<dbReference type="Proteomes" id="UP000604046">
    <property type="component" value="Unassembled WGS sequence"/>
</dbReference>
<comment type="caution">
    <text evidence="4">The sequence shown here is derived from an EMBL/GenBank/DDBJ whole genome shotgun (WGS) entry which is preliminary data.</text>
</comment>
<evidence type="ECO:0000313" key="4">
    <source>
        <dbReference type="EMBL" id="CAE7346038.1"/>
    </source>
</evidence>
<sequence length="631" mass="69635">MLERRGLTPATSMLCCGPREATPMARYAQLLRKATIATEEALTVWFPMYVLPLASLLQLREMRPHEELMAAGELLEFDDSLGNAVFVSHQWLGADHPDPEMKQMSVLQGVFTHLMSDLQTIPVDFISEALVPGAKGLPTAELRSRPLFVWYDYFSCPQAEDTSISVERMRRSRSKLCRAVDSIPAYVAKSSFFLALCPIVENTSRSKLLTPTTWTERGWCCAERTFRELSLNKSWIIVRSHTDAQLVVNPVESLGKPAGEGSFTVAGDRCRLQPLLEAGLMRILQSHLKAQDFVGYRVMLNLQAVYLRGYASGLCEPVPGFSEQDAPLPLALAKFMYQNGFESFQEVDRAGWSPLHYAALLGDPAVVQGLLAQRVDPNKTTQKGQWRVGMPPWTSALALCVYFKHNSAARALISAKARVQAGLLMPPLMTAALADNPEGIRILCDAGCKLHARNLVGAVALYGAASQGSILAMEELLAQARGCEDLQLGPALCFAAMFHGCSAELVHRLVELRADVNERFNAWEVSRRFGVFNFLHQLPHRFGRNTKLARFSYHSQGATPLLFALLSSQWEGASTFISAGARLDLRNSRGVSPADVLREVKAPDFVMQAMDGNLAGCERVAALACRSRTEM</sequence>
<organism evidence="4 5">
    <name type="scientific">Symbiodinium natans</name>
    <dbReference type="NCBI Taxonomy" id="878477"/>
    <lineage>
        <taxon>Eukaryota</taxon>
        <taxon>Sar</taxon>
        <taxon>Alveolata</taxon>
        <taxon>Dinophyceae</taxon>
        <taxon>Suessiales</taxon>
        <taxon>Symbiodiniaceae</taxon>
        <taxon>Symbiodinium</taxon>
    </lineage>
</organism>
<dbReference type="Gene3D" id="1.25.40.20">
    <property type="entry name" value="Ankyrin repeat-containing domain"/>
    <property type="match status" value="2"/>
</dbReference>